<dbReference type="PANTHER" id="PTHR42648:SF31">
    <property type="entry name" value="RNA-DIRECTED DNA POLYMERASE"/>
    <property type="match status" value="1"/>
</dbReference>
<evidence type="ECO:0000313" key="4">
    <source>
        <dbReference type="EMBL" id="GAA0157785.1"/>
    </source>
</evidence>
<dbReference type="InterPro" id="IPR039537">
    <property type="entry name" value="Retrotran_Ty1/copia-like"/>
</dbReference>
<dbReference type="InterPro" id="IPR036397">
    <property type="entry name" value="RNaseH_sf"/>
</dbReference>
<protein>
    <recommendedName>
        <fullName evidence="6">Integrase catalytic domain-containing protein</fullName>
    </recommendedName>
</protein>
<accession>A0AAV3Q2P0</accession>
<organism evidence="4 5">
    <name type="scientific">Lithospermum erythrorhizon</name>
    <name type="common">Purple gromwell</name>
    <name type="synonym">Lithospermum officinale var. erythrorhizon</name>
    <dbReference type="NCBI Taxonomy" id="34254"/>
    <lineage>
        <taxon>Eukaryota</taxon>
        <taxon>Viridiplantae</taxon>
        <taxon>Streptophyta</taxon>
        <taxon>Embryophyta</taxon>
        <taxon>Tracheophyta</taxon>
        <taxon>Spermatophyta</taxon>
        <taxon>Magnoliopsida</taxon>
        <taxon>eudicotyledons</taxon>
        <taxon>Gunneridae</taxon>
        <taxon>Pentapetalae</taxon>
        <taxon>asterids</taxon>
        <taxon>lamiids</taxon>
        <taxon>Boraginales</taxon>
        <taxon>Boraginaceae</taxon>
        <taxon>Boraginoideae</taxon>
        <taxon>Lithospermeae</taxon>
        <taxon>Lithospermum</taxon>
    </lineage>
</organism>
<dbReference type="Pfam" id="PF22936">
    <property type="entry name" value="Pol_BBD"/>
    <property type="match status" value="1"/>
</dbReference>
<dbReference type="InterPro" id="IPR012337">
    <property type="entry name" value="RNaseH-like_sf"/>
</dbReference>
<proteinExistence type="predicted"/>
<evidence type="ECO:0000259" key="3">
    <source>
        <dbReference type="Pfam" id="PF25597"/>
    </source>
</evidence>
<evidence type="ECO:0008006" key="6">
    <source>
        <dbReference type="Google" id="ProtNLM"/>
    </source>
</evidence>
<gene>
    <name evidence="4" type="ORF">LIER_14975</name>
</gene>
<dbReference type="SUPFAM" id="SSF53098">
    <property type="entry name" value="Ribonuclease H-like"/>
    <property type="match status" value="1"/>
</dbReference>
<reference evidence="4 5" key="1">
    <citation type="submission" date="2024-01" db="EMBL/GenBank/DDBJ databases">
        <title>The complete chloroplast genome sequence of Lithospermum erythrorhizon: insights into the phylogenetic relationship among Boraginaceae species and the maternal lineages of purple gromwells.</title>
        <authorList>
            <person name="Okada T."/>
            <person name="Watanabe K."/>
        </authorList>
    </citation>
    <scope>NUCLEOTIDE SEQUENCE [LARGE SCALE GENOMIC DNA]</scope>
</reference>
<dbReference type="AlphaFoldDB" id="A0AAV3Q2P0"/>
<dbReference type="Proteomes" id="UP001454036">
    <property type="component" value="Unassembled WGS sequence"/>
</dbReference>
<name>A0AAV3Q2P0_LITER</name>
<dbReference type="GO" id="GO:0008233">
    <property type="term" value="F:peptidase activity"/>
    <property type="evidence" value="ECO:0007669"/>
    <property type="project" value="UniProtKB-KW"/>
</dbReference>
<keyword evidence="5" id="KW-1185">Reference proteome</keyword>
<keyword evidence="1" id="KW-0645">Protease</keyword>
<dbReference type="InterPro" id="IPR054722">
    <property type="entry name" value="PolX-like_BBD"/>
</dbReference>
<keyword evidence="1" id="KW-0378">Hydrolase</keyword>
<evidence type="ECO:0000259" key="2">
    <source>
        <dbReference type="Pfam" id="PF22936"/>
    </source>
</evidence>
<evidence type="ECO:0000256" key="1">
    <source>
        <dbReference type="ARBA" id="ARBA00022670"/>
    </source>
</evidence>
<feature type="domain" description="Retrovirus-related Pol polyprotein from transposon TNT 1-94-like beta-barrel" evidence="2">
    <location>
        <begin position="151"/>
        <end position="225"/>
    </location>
</feature>
<dbReference type="GO" id="GO:0003676">
    <property type="term" value="F:nucleic acid binding"/>
    <property type="evidence" value="ECO:0007669"/>
    <property type="project" value="InterPro"/>
</dbReference>
<feature type="domain" description="Retroviral polymerase SH3-like" evidence="3">
    <location>
        <begin position="477"/>
        <end position="538"/>
    </location>
</feature>
<dbReference type="GO" id="GO:0006508">
    <property type="term" value="P:proteolysis"/>
    <property type="evidence" value="ECO:0007669"/>
    <property type="project" value="UniProtKB-KW"/>
</dbReference>
<dbReference type="EMBL" id="BAABME010003185">
    <property type="protein sequence ID" value="GAA0157785.1"/>
    <property type="molecule type" value="Genomic_DNA"/>
</dbReference>
<dbReference type="PANTHER" id="PTHR42648">
    <property type="entry name" value="TRANSPOSASE, PUTATIVE-RELATED"/>
    <property type="match status" value="1"/>
</dbReference>
<evidence type="ECO:0000313" key="5">
    <source>
        <dbReference type="Proteomes" id="UP001454036"/>
    </source>
</evidence>
<comment type="caution">
    <text evidence="4">The sequence shown here is derived from an EMBL/GenBank/DDBJ whole genome shotgun (WGS) entry which is preliminary data.</text>
</comment>
<dbReference type="InterPro" id="IPR057670">
    <property type="entry name" value="SH3_retrovirus"/>
</dbReference>
<dbReference type="Pfam" id="PF25597">
    <property type="entry name" value="SH3_retrovirus"/>
    <property type="match status" value="1"/>
</dbReference>
<dbReference type="Gene3D" id="3.30.420.10">
    <property type="entry name" value="Ribonuclease H-like superfamily/Ribonuclease H"/>
    <property type="match status" value="1"/>
</dbReference>
<sequence length="633" mass="71558">MNQISLMDPLPSLAKAYSMINNVEKQRQVYNTVTECIENTIMHASSGSFGRVQNQPYKRKERGYEKVDKSHLKCDHCGKRGHLKVNYFKIKGYPEWWPGNKNNGMSSRPKPTTNNVLYVDQESCSSGTKKFTGSVLMHYFNIAGLNDNVSWIIDSKFTTHMCYDASLFASLSAVSSSNSVTLPDSSILSVKSLGIINLFKDIKLYDCLLVPSFKYNLLYVEKLSKDCNIQFIFLSHCCILHDIKENEVFAVTREVNGLYIFDATSFPSKSVSQFIFPRDVHKLGHASDSVVKQLVNSRDVHSYDPCFVCPLAKQHSLPFDQNISSTNKSFPLLHIDIWGPYKTQTRSGAKCFVTLLEEFSKTTWTYLISAKTQVLGILQYFFTMVQTQFNKTIKVVRTDNGSEFTKNGRVERKHKHLLQVDRTLCSNPSYLCNSGGTILTATHIINLLPTPLLDNKSPHELFHSSSSHVHHLRVCGCLVFYSNTLPHKGKFDHRVSPDIFIGYPPGQKAYKIFDLATKKVVVSRDVLFHEHLFPYSPDFKKSPIILNDQCANNNTNPFPAIHINVNPDYPISQMSTIPIDNPPQHHECPMSPRSVDEFDNIDSPPCLASNSPSTISIPVVPIRQSTRPKQTPT</sequence>